<keyword evidence="2" id="KW-0812">Transmembrane</keyword>
<protein>
    <submittedName>
        <fullName evidence="3">Uncharacterized protein</fullName>
    </submittedName>
</protein>
<dbReference type="AlphaFoldDB" id="A0AB35INQ1"/>
<proteinExistence type="predicted"/>
<organism evidence="3 4">
    <name type="scientific">Thomasclavelia ramosa</name>
    <dbReference type="NCBI Taxonomy" id="1547"/>
    <lineage>
        <taxon>Bacteria</taxon>
        <taxon>Bacillati</taxon>
        <taxon>Bacillota</taxon>
        <taxon>Erysipelotrichia</taxon>
        <taxon>Erysipelotrichales</taxon>
        <taxon>Coprobacillaceae</taxon>
        <taxon>Thomasclavelia</taxon>
    </lineage>
</organism>
<gene>
    <name evidence="3" type="ORF">PM738_16055</name>
</gene>
<feature type="region of interest" description="Disordered" evidence="1">
    <location>
        <begin position="227"/>
        <end position="338"/>
    </location>
</feature>
<dbReference type="InterPro" id="IPR013783">
    <property type="entry name" value="Ig-like_fold"/>
</dbReference>
<evidence type="ECO:0000313" key="4">
    <source>
        <dbReference type="Proteomes" id="UP001211987"/>
    </source>
</evidence>
<dbReference type="RefSeq" id="WP_009301148.1">
    <property type="nucleotide sequence ID" value="NZ_JADMSW010000003.1"/>
</dbReference>
<feature type="compositionally biased region" description="Polar residues" evidence="1">
    <location>
        <begin position="230"/>
        <end position="242"/>
    </location>
</feature>
<feature type="compositionally biased region" description="Gly residues" evidence="1">
    <location>
        <begin position="274"/>
        <end position="329"/>
    </location>
</feature>
<evidence type="ECO:0000256" key="1">
    <source>
        <dbReference type="SAM" id="MobiDB-lite"/>
    </source>
</evidence>
<dbReference type="Gene3D" id="2.60.40.10">
    <property type="entry name" value="Immunoglobulins"/>
    <property type="match status" value="1"/>
</dbReference>
<dbReference type="EMBL" id="JAQLKE010000036">
    <property type="protein sequence ID" value="MDB7085320.1"/>
    <property type="molecule type" value="Genomic_DNA"/>
</dbReference>
<dbReference type="Proteomes" id="UP001211987">
    <property type="component" value="Unassembled WGS sequence"/>
</dbReference>
<feature type="transmembrane region" description="Helical" evidence="2">
    <location>
        <begin position="15"/>
        <end position="36"/>
    </location>
</feature>
<comment type="caution">
    <text evidence="3">The sequence shown here is derived from an EMBL/GenBank/DDBJ whole genome shotgun (WGS) entry which is preliminary data.</text>
</comment>
<name>A0AB35INQ1_9FIRM</name>
<keyword evidence="2" id="KW-0472">Membrane</keyword>
<accession>A0AB35INQ1</accession>
<sequence>MKVIEKYLDTKNKKIAAGVTAAVIIAAVGGGTYWALRDTAPELLLKNSKTITVEYGEKYEPKFENLVKTNGLDKEDVHTLQHNTKITSDLKNEKVEIKDEAGNVTGVEEKEYPAVGKYTIELKYYGDTFKQKVEVKDTKAPSLTAPENIEILQGTDLNTFDFKSLLPVTDFSEISDYTFDLSGIDANVPGEYTLKVSIQDKYENKTEKDVKVTVTTSPAVASDEVVVQEEVTNPDGTKSIKNTVKKKTDAGGNKVVSSGSGSSGGTGSSNSSGTAGGNSGTTGGNTGGSNKPSGGGSTGGNSGGSSSGGSSSGGNTGGSTGGSTGGNTGGSSENKPVQPPKVWVYWAECYWCHFRTESTVSSRDAVNKLENDFSCTGNEYGIHGRYHYGGYEK</sequence>
<keyword evidence="2" id="KW-1133">Transmembrane helix</keyword>
<reference evidence="3" key="1">
    <citation type="submission" date="2023-01" db="EMBL/GenBank/DDBJ databases">
        <title>Human gut microbiome strain richness.</title>
        <authorList>
            <person name="Chen-Liaw A."/>
        </authorList>
    </citation>
    <scope>NUCLEOTIDE SEQUENCE</scope>
    <source>
        <strain evidence="3">1001217st2_G6_1001217B_191108</strain>
    </source>
</reference>
<evidence type="ECO:0000256" key="2">
    <source>
        <dbReference type="SAM" id="Phobius"/>
    </source>
</evidence>
<evidence type="ECO:0000313" key="3">
    <source>
        <dbReference type="EMBL" id="MDB7085320.1"/>
    </source>
</evidence>